<dbReference type="Pfam" id="PF04405">
    <property type="entry name" value="ScdA_N"/>
    <property type="match status" value="1"/>
</dbReference>
<dbReference type="GO" id="GO:0046872">
    <property type="term" value="F:metal ion binding"/>
    <property type="evidence" value="ECO:0007669"/>
    <property type="project" value="UniProtKB-KW"/>
</dbReference>
<accession>A0A154BPL9</accession>
<dbReference type="GO" id="GO:0005737">
    <property type="term" value="C:cytoplasm"/>
    <property type="evidence" value="ECO:0007669"/>
    <property type="project" value="UniProtKB-SubCell"/>
</dbReference>
<dbReference type="RefSeq" id="WP_066243858.1">
    <property type="nucleotide sequence ID" value="NZ_LSGP01000020.1"/>
</dbReference>
<evidence type="ECO:0000313" key="7">
    <source>
        <dbReference type="Proteomes" id="UP000076268"/>
    </source>
</evidence>
<feature type="domain" description="Hemerythrin-like" evidence="5">
    <location>
        <begin position="85"/>
        <end position="231"/>
    </location>
</feature>
<comment type="subcellular location">
    <subcellularLocation>
        <location evidence="1">Cytoplasm</location>
    </subcellularLocation>
</comment>
<evidence type="ECO:0000256" key="2">
    <source>
        <dbReference type="ARBA" id="ARBA00022490"/>
    </source>
</evidence>
<dbReference type="InterPro" id="IPR019903">
    <property type="entry name" value="RIC_family"/>
</dbReference>
<dbReference type="InterPro" id="IPR012312">
    <property type="entry name" value="Hemerythrin-like"/>
</dbReference>
<keyword evidence="3" id="KW-0479">Metal-binding</keyword>
<dbReference type="EMBL" id="LSGP01000020">
    <property type="protein sequence ID" value="KYZ75897.1"/>
    <property type="molecule type" value="Genomic_DNA"/>
</dbReference>
<keyword evidence="7" id="KW-1185">Reference proteome</keyword>
<organism evidence="6 7">
    <name type="scientific">Anaerosporomusa subterranea</name>
    <dbReference type="NCBI Taxonomy" id="1794912"/>
    <lineage>
        <taxon>Bacteria</taxon>
        <taxon>Bacillati</taxon>
        <taxon>Bacillota</taxon>
        <taxon>Negativicutes</taxon>
        <taxon>Acetonemataceae</taxon>
        <taxon>Anaerosporomusa</taxon>
    </lineage>
</organism>
<dbReference type="Proteomes" id="UP000076268">
    <property type="component" value="Unassembled WGS sequence"/>
</dbReference>
<dbReference type="Gene3D" id="1.20.120.520">
    <property type="entry name" value="nmb1532 protein domain like"/>
    <property type="match status" value="1"/>
</dbReference>
<dbReference type="NCBIfam" id="TIGR03652">
    <property type="entry name" value="FeS_repair_RIC"/>
    <property type="match status" value="1"/>
</dbReference>
<proteinExistence type="predicted"/>
<evidence type="ECO:0000256" key="4">
    <source>
        <dbReference type="ARBA" id="ARBA00023004"/>
    </source>
</evidence>
<evidence type="ECO:0000313" key="6">
    <source>
        <dbReference type="EMBL" id="KYZ75897.1"/>
    </source>
</evidence>
<evidence type="ECO:0000259" key="5">
    <source>
        <dbReference type="Pfam" id="PF01814"/>
    </source>
</evidence>
<sequence>MDKRFDGTEAIGAIVADFPGAAEVFKHYKIDFCCGGDRQLVAVMREQDLDGAAVLAELNQAYITWKSTAKVETDWNTADFSNLIEHIVKTHHAYLKQELPAIGELTTKILRVHGAKHRELSQVHRLFNLLKMELEQHLIKEEEELFPQIIQYAANPSSELLASVVILIDTIESEHTNAGDILKELDALTGHYAAPTDGCTSYRLTYQKLHELESDLFQHIHLENNILHPRLKNL</sequence>
<dbReference type="PANTHER" id="PTHR36438">
    <property type="entry name" value="IRON-SULFUR CLUSTER REPAIR PROTEIN YTFE"/>
    <property type="match status" value="1"/>
</dbReference>
<dbReference type="Pfam" id="PF01814">
    <property type="entry name" value="Hemerythrin"/>
    <property type="match status" value="1"/>
</dbReference>
<evidence type="ECO:0000256" key="3">
    <source>
        <dbReference type="ARBA" id="ARBA00022723"/>
    </source>
</evidence>
<dbReference type="AlphaFoldDB" id="A0A154BPL9"/>
<keyword evidence="4" id="KW-0408">Iron</keyword>
<name>A0A154BPL9_ANASB</name>
<protein>
    <submittedName>
        <fullName evidence="6">Iron-sulfur cluster repair di-iron protein</fullName>
    </submittedName>
</protein>
<comment type="caution">
    <text evidence="6">The sequence shown here is derived from an EMBL/GenBank/DDBJ whole genome shotgun (WGS) entry which is preliminary data.</text>
</comment>
<reference evidence="6 7" key="1">
    <citation type="submission" date="2016-02" db="EMBL/GenBank/DDBJ databases">
        <title>Anaerosporomusa subterraneum gen. nov., sp. nov., a spore-forming obligate anaerobe isolated from saprolite.</title>
        <authorList>
            <person name="Choi J.K."/>
            <person name="Shah M."/>
            <person name="Yee N."/>
        </authorList>
    </citation>
    <scope>NUCLEOTIDE SEQUENCE [LARGE SCALE GENOMIC DNA]</scope>
    <source>
        <strain evidence="6 7">RU4</strain>
    </source>
</reference>
<dbReference type="PANTHER" id="PTHR36438:SF1">
    <property type="entry name" value="IRON-SULFUR CLUSTER REPAIR PROTEIN YTFE"/>
    <property type="match status" value="1"/>
</dbReference>
<dbReference type="OrthoDB" id="9797132at2"/>
<gene>
    <name evidence="6" type="ORF">AXX12_11935</name>
</gene>
<keyword evidence="2" id="KW-0963">Cytoplasm</keyword>
<evidence type="ECO:0000256" key="1">
    <source>
        <dbReference type="ARBA" id="ARBA00004496"/>
    </source>
</evidence>